<organism evidence="1 2">
    <name type="scientific">Panicum miliaceum</name>
    <name type="common">Proso millet</name>
    <name type="synonym">Broomcorn millet</name>
    <dbReference type="NCBI Taxonomy" id="4540"/>
    <lineage>
        <taxon>Eukaryota</taxon>
        <taxon>Viridiplantae</taxon>
        <taxon>Streptophyta</taxon>
        <taxon>Embryophyta</taxon>
        <taxon>Tracheophyta</taxon>
        <taxon>Spermatophyta</taxon>
        <taxon>Magnoliopsida</taxon>
        <taxon>Liliopsida</taxon>
        <taxon>Poales</taxon>
        <taxon>Poaceae</taxon>
        <taxon>PACMAD clade</taxon>
        <taxon>Panicoideae</taxon>
        <taxon>Panicodae</taxon>
        <taxon>Paniceae</taxon>
        <taxon>Panicinae</taxon>
        <taxon>Panicum</taxon>
        <taxon>Panicum sect. Panicum</taxon>
    </lineage>
</organism>
<accession>A0A3L6S3R6</accession>
<evidence type="ECO:0000313" key="1">
    <source>
        <dbReference type="EMBL" id="RLN13269.1"/>
    </source>
</evidence>
<reference evidence="2" key="1">
    <citation type="journal article" date="2019" name="Nat. Commun.">
        <title>The genome of broomcorn millet.</title>
        <authorList>
            <person name="Zou C."/>
            <person name="Miki D."/>
            <person name="Li D."/>
            <person name="Tang Q."/>
            <person name="Xiao L."/>
            <person name="Rajput S."/>
            <person name="Deng P."/>
            <person name="Jia W."/>
            <person name="Huang R."/>
            <person name="Zhang M."/>
            <person name="Sun Y."/>
            <person name="Hu J."/>
            <person name="Fu X."/>
            <person name="Schnable P.S."/>
            <person name="Li F."/>
            <person name="Zhang H."/>
            <person name="Feng B."/>
            <person name="Zhu X."/>
            <person name="Liu R."/>
            <person name="Schnable J.C."/>
            <person name="Zhu J.-K."/>
            <person name="Zhang H."/>
        </authorList>
    </citation>
    <scope>NUCLEOTIDE SEQUENCE [LARGE SCALE GENOMIC DNA]</scope>
</reference>
<protein>
    <submittedName>
        <fullName evidence="1">Uncharacterized protein</fullName>
    </submittedName>
</protein>
<evidence type="ECO:0000313" key="2">
    <source>
        <dbReference type="Proteomes" id="UP000275267"/>
    </source>
</evidence>
<sequence>MIDRESQSGMSHMLLTVVSLYMSVEDNNIPEQNKMFQNKIKRDNNVPETKNCR</sequence>
<dbReference type="EMBL" id="PQIB02000006">
    <property type="protein sequence ID" value="RLN13269.1"/>
    <property type="molecule type" value="Genomic_DNA"/>
</dbReference>
<proteinExistence type="predicted"/>
<name>A0A3L6S3R6_PANMI</name>
<dbReference type="AlphaFoldDB" id="A0A3L6S3R6"/>
<gene>
    <name evidence="1" type="ORF">C2845_PM09G05950</name>
</gene>
<comment type="caution">
    <text evidence="1">The sequence shown here is derived from an EMBL/GenBank/DDBJ whole genome shotgun (WGS) entry which is preliminary data.</text>
</comment>
<dbReference type="Proteomes" id="UP000275267">
    <property type="component" value="Unassembled WGS sequence"/>
</dbReference>
<keyword evidence="2" id="KW-1185">Reference proteome</keyword>